<dbReference type="AlphaFoldDB" id="A0A5J4ZI84"/>
<name>A0A5J4ZI84_9ASTE</name>
<protein>
    <submittedName>
        <fullName evidence="1">Uncharacterized protein</fullName>
    </submittedName>
</protein>
<keyword evidence="2" id="KW-1185">Reference proteome</keyword>
<dbReference type="EMBL" id="CM018050">
    <property type="protein sequence ID" value="KAA8518463.1"/>
    <property type="molecule type" value="Genomic_DNA"/>
</dbReference>
<sequence>MTKNYGFPLISTLTKFPLNLAHATTLSSLSVQDLAHRFAALAMLERHQSLIVAKPQPNLELFRSPVRYCSNRSLPAGYFGFHGGVGLPHGLHEYGAEGVWTGSKPVYRYRHLFPVQSPVESFVEARAKVSQRQQNRFVQNRVMENRVLPYQGGGIGLGGGGSVREYGGTGVFLPRIAASSSSSTTTVARKGKSLRNRQDIQVIPQRNSIKRFDMGKEEECHYQLPPEMGLPQDWTY</sequence>
<organism evidence="1 2">
    <name type="scientific">Nyssa sinensis</name>
    <dbReference type="NCBI Taxonomy" id="561372"/>
    <lineage>
        <taxon>Eukaryota</taxon>
        <taxon>Viridiplantae</taxon>
        <taxon>Streptophyta</taxon>
        <taxon>Embryophyta</taxon>
        <taxon>Tracheophyta</taxon>
        <taxon>Spermatophyta</taxon>
        <taxon>Magnoliopsida</taxon>
        <taxon>eudicotyledons</taxon>
        <taxon>Gunneridae</taxon>
        <taxon>Pentapetalae</taxon>
        <taxon>asterids</taxon>
        <taxon>Cornales</taxon>
        <taxon>Nyssaceae</taxon>
        <taxon>Nyssa</taxon>
    </lineage>
</organism>
<proteinExistence type="predicted"/>
<gene>
    <name evidence="1" type="ORF">F0562_015937</name>
</gene>
<reference evidence="1 2" key="1">
    <citation type="submission" date="2019-09" db="EMBL/GenBank/DDBJ databases">
        <title>A chromosome-level genome assembly of the Chinese tupelo Nyssa sinensis.</title>
        <authorList>
            <person name="Yang X."/>
            <person name="Kang M."/>
            <person name="Yang Y."/>
            <person name="Xiong H."/>
            <person name="Wang M."/>
            <person name="Zhang Z."/>
            <person name="Wang Z."/>
            <person name="Wu H."/>
            <person name="Ma T."/>
            <person name="Liu J."/>
            <person name="Xi Z."/>
        </authorList>
    </citation>
    <scope>NUCLEOTIDE SEQUENCE [LARGE SCALE GENOMIC DNA]</scope>
    <source>
        <strain evidence="1">J267</strain>
        <tissue evidence="1">Leaf</tissue>
    </source>
</reference>
<evidence type="ECO:0000313" key="2">
    <source>
        <dbReference type="Proteomes" id="UP000325577"/>
    </source>
</evidence>
<dbReference type="Proteomes" id="UP000325577">
    <property type="component" value="Linkage Group LG7"/>
</dbReference>
<dbReference type="OrthoDB" id="1888697at2759"/>
<accession>A0A5J4ZI84</accession>
<evidence type="ECO:0000313" key="1">
    <source>
        <dbReference type="EMBL" id="KAA8518463.1"/>
    </source>
</evidence>